<gene>
    <name evidence="3" type="ORF">HK105_203046</name>
</gene>
<evidence type="ECO:0000313" key="4">
    <source>
        <dbReference type="Proteomes" id="UP001527925"/>
    </source>
</evidence>
<organism evidence="3 4">
    <name type="scientific">Polyrhizophydium stewartii</name>
    <dbReference type="NCBI Taxonomy" id="2732419"/>
    <lineage>
        <taxon>Eukaryota</taxon>
        <taxon>Fungi</taxon>
        <taxon>Fungi incertae sedis</taxon>
        <taxon>Chytridiomycota</taxon>
        <taxon>Chytridiomycota incertae sedis</taxon>
        <taxon>Chytridiomycetes</taxon>
        <taxon>Rhizophydiales</taxon>
        <taxon>Rhizophydiales incertae sedis</taxon>
        <taxon>Polyrhizophydium</taxon>
    </lineage>
</organism>
<feature type="transmembrane region" description="Helical" evidence="2">
    <location>
        <begin position="665"/>
        <end position="683"/>
    </location>
</feature>
<dbReference type="InterPro" id="IPR010640">
    <property type="entry name" value="Low_temperature_requirement_A"/>
</dbReference>
<feature type="transmembrane region" description="Helical" evidence="2">
    <location>
        <begin position="368"/>
        <end position="388"/>
    </location>
</feature>
<keyword evidence="2" id="KW-0472">Membrane</keyword>
<accession>A0ABR4ND00</accession>
<keyword evidence="2" id="KW-1133">Transmembrane helix</keyword>
<evidence type="ECO:0000256" key="1">
    <source>
        <dbReference type="SAM" id="MobiDB-lite"/>
    </source>
</evidence>
<dbReference type="Proteomes" id="UP001527925">
    <property type="component" value="Unassembled WGS sequence"/>
</dbReference>
<dbReference type="Pfam" id="PF06772">
    <property type="entry name" value="LtrA"/>
    <property type="match status" value="1"/>
</dbReference>
<dbReference type="EMBL" id="JADGIZ020000011">
    <property type="protein sequence ID" value="KAL2917382.1"/>
    <property type="molecule type" value="Genomic_DNA"/>
</dbReference>
<feature type="transmembrane region" description="Helical" evidence="2">
    <location>
        <begin position="336"/>
        <end position="356"/>
    </location>
</feature>
<protein>
    <submittedName>
        <fullName evidence="3">Uncharacterized protein</fullName>
    </submittedName>
</protein>
<feature type="transmembrane region" description="Helical" evidence="2">
    <location>
        <begin position="507"/>
        <end position="531"/>
    </location>
</feature>
<keyword evidence="4" id="KW-1185">Reference proteome</keyword>
<reference evidence="3 4" key="1">
    <citation type="submission" date="2023-09" db="EMBL/GenBank/DDBJ databases">
        <title>Pangenome analysis of Batrachochytrium dendrobatidis and related Chytrids.</title>
        <authorList>
            <person name="Yacoub M.N."/>
            <person name="Stajich J.E."/>
            <person name="James T.Y."/>
        </authorList>
    </citation>
    <scope>NUCLEOTIDE SEQUENCE [LARGE SCALE GENOMIC DNA]</scope>
    <source>
        <strain evidence="3 4">JEL0888</strain>
    </source>
</reference>
<name>A0ABR4ND00_9FUNG</name>
<feature type="transmembrane region" description="Helical" evidence="2">
    <location>
        <begin position="305"/>
        <end position="324"/>
    </location>
</feature>
<dbReference type="PANTHER" id="PTHR36840">
    <property type="entry name" value="BLL5714 PROTEIN"/>
    <property type="match status" value="1"/>
</dbReference>
<feature type="transmembrane region" description="Helical" evidence="2">
    <location>
        <begin position="400"/>
        <end position="421"/>
    </location>
</feature>
<keyword evidence="2" id="KW-0812">Transmembrane</keyword>
<feature type="transmembrane region" description="Helical" evidence="2">
    <location>
        <begin position="566"/>
        <end position="585"/>
    </location>
</feature>
<comment type="caution">
    <text evidence="3">The sequence shown here is derived from an EMBL/GenBank/DDBJ whole genome shotgun (WGS) entry which is preliminary data.</text>
</comment>
<proteinExistence type="predicted"/>
<dbReference type="PANTHER" id="PTHR36840:SF1">
    <property type="entry name" value="BLL5714 PROTEIN"/>
    <property type="match status" value="1"/>
</dbReference>
<evidence type="ECO:0000313" key="3">
    <source>
        <dbReference type="EMBL" id="KAL2917382.1"/>
    </source>
</evidence>
<feature type="transmembrane region" description="Helical" evidence="2">
    <location>
        <begin position="464"/>
        <end position="486"/>
    </location>
</feature>
<evidence type="ECO:0000256" key="2">
    <source>
        <dbReference type="SAM" id="Phobius"/>
    </source>
</evidence>
<feature type="transmembrane region" description="Helical" evidence="2">
    <location>
        <begin position="442"/>
        <end position="458"/>
    </location>
</feature>
<feature type="region of interest" description="Disordered" evidence="1">
    <location>
        <begin position="633"/>
        <end position="658"/>
    </location>
</feature>
<sequence>MRLSIFRGQSNPRDECAIQTRFRVRGHTVVVTRDGVAWSEPDGKRSYVGLGTPEHMRAIGDRIIELQAAIVEASLIEHKDVVVQERRERLAHRLRSECAQRTSELLFLRYNLNRLQDKECAFSVDFGSCDMLEERRSQFFLDDVVECRLAPGVRDRRTPLTLSTHQFDADALESSDFSEDVAPDISLEENVLHVTSDSFNRIQKFRTFDINPKEGMFQRPRIRQFLHKDILHQSSLEIKTTWAELLVDLVFVVVIGKTDRLIGITNPTWGGFNKFAVITIPIFQHWRAVTMYNNHFFHEDFYHKILMFVLLGGIVLMGTSITNAFDLSYDYNTSSIFLLAYMFSRIFVATSSLVVGTRFETRFRKTSISHFVGTAISMVPFMVVFFISCDGTNETQVLRMAIWWAGNILEFAIPGIIGLVLGSARETFRITFNVEHMADRHGAFFVIAVGELVSGFLVDARFHLINLISGLTLMGVLMATNFNHIYFRIEGTTHFRHALRRDWAFGYAWIVLHFPLYVCIVSLSVTTYAFIWVGQRKYVAPDALLHVNISPSTDSFETLIGFEFRTVYATSFAVIYFCLGALRLLHIEKPPKEPAAVVNAALSRVVTRAGRLSMSQPERGFSNELSGGQLDESRRSRLTQAPRAAPSAGGPQKQTRPHVSRRARIYINFGIGVVMLACGLLIKSMPPEGWLGLGAGLSSLGVLVEEWGRIKA</sequence>